<dbReference type="GO" id="GO:0046677">
    <property type="term" value="P:response to antibiotic"/>
    <property type="evidence" value="ECO:0007669"/>
    <property type="project" value="UniProtKB-KW"/>
</dbReference>
<keyword evidence="5 9" id="KW-0378">Hydrolase</keyword>
<dbReference type="InterPro" id="IPR006597">
    <property type="entry name" value="Sel1-like"/>
</dbReference>
<evidence type="ECO:0000256" key="6">
    <source>
        <dbReference type="ARBA" id="ARBA00022803"/>
    </source>
</evidence>
<dbReference type="EC" id="3.5.2.6" evidence="3"/>
<evidence type="ECO:0000256" key="2">
    <source>
        <dbReference type="ARBA" id="ARBA00008486"/>
    </source>
</evidence>
<keyword evidence="7" id="KW-1015">Disulfide bond</keyword>
<dbReference type="InterPro" id="IPR011990">
    <property type="entry name" value="TPR-like_helical_dom_sf"/>
</dbReference>
<evidence type="ECO:0000313" key="9">
    <source>
        <dbReference type="EMBL" id="CUV65140.1"/>
    </source>
</evidence>
<accession>A0A0S4XLC5</accession>
<keyword evidence="4" id="KW-0677">Repeat</keyword>
<comment type="catalytic activity">
    <reaction evidence="1">
        <text>a beta-lactam + H2O = a substituted beta-amino acid</text>
        <dbReference type="Rhea" id="RHEA:20401"/>
        <dbReference type="ChEBI" id="CHEBI:15377"/>
        <dbReference type="ChEBI" id="CHEBI:35627"/>
        <dbReference type="ChEBI" id="CHEBI:140347"/>
        <dbReference type="EC" id="3.5.2.6"/>
    </reaction>
</comment>
<name>A0A0S4XLC5_9BACT</name>
<dbReference type="GO" id="GO:0008800">
    <property type="term" value="F:beta-lactamase activity"/>
    <property type="evidence" value="ECO:0007669"/>
    <property type="project" value="UniProtKB-EC"/>
</dbReference>
<comment type="similarity">
    <text evidence="2">Belongs to the hcp beta-lactamase family.</text>
</comment>
<gene>
    <name evidence="9" type="ORF">BN3087_200001</name>
</gene>
<dbReference type="EMBL" id="FAXN01000019">
    <property type="protein sequence ID" value="CUV65140.1"/>
    <property type="molecule type" value="Genomic_DNA"/>
</dbReference>
<dbReference type="AlphaFoldDB" id="A0A0S4XLC5"/>
<proteinExistence type="inferred from homology"/>
<evidence type="ECO:0000256" key="3">
    <source>
        <dbReference type="ARBA" id="ARBA00012865"/>
    </source>
</evidence>
<evidence type="ECO:0000256" key="7">
    <source>
        <dbReference type="ARBA" id="ARBA00023157"/>
    </source>
</evidence>
<reference evidence="9" key="1">
    <citation type="submission" date="2015-11" db="EMBL/GenBank/DDBJ databases">
        <authorList>
            <person name="Zhang Y."/>
            <person name="Guo Z."/>
        </authorList>
    </citation>
    <scope>NUCLEOTIDE SEQUENCE</scope>
    <source>
        <strain evidence="9">BN30871</strain>
    </source>
</reference>
<evidence type="ECO:0000256" key="8">
    <source>
        <dbReference type="ARBA" id="ARBA00023251"/>
    </source>
</evidence>
<evidence type="ECO:0000256" key="1">
    <source>
        <dbReference type="ARBA" id="ARBA00001526"/>
    </source>
</evidence>
<dbReference type="PANTHER" id="PTHR13891:SF1">
    <property type="entry name" value="CYTOCHROME C OXIDASE ASSEMBLY FACTOR 7"/>
    <property type="match status" value="1"/>
</dbReference>
<dbReference type="Pfam" id="PF08238">
    <property type="entry name" value="Sel1"/>
    <property type="match status" value="4"/>
</dbReference>
<evidence type="ECO:0000256" key="4">
    <source>
        <dbReference type="ARBA" id="ARBA00022737"/>
    </source>
</evidence>
<organism evidence="9">
    <name type="scientific">Sulfurovum sp. enrichment culture clone C5</name>
    <dbReference type="NCBI Taxonomy" id="497650"/>
    <lineage>
        <taxon>Bacteria</taxon>
        <taxon>Pseudomonadati</taxon>
        <taxon>Campylobacterota</taxon>
        <taxon>Epsilonproteobacteria</taxon>
        <taxon>Campylobacterales</taxon>
        <taxon>Sulfurovaceae</taxon>
        <taxon>Sulfurovum</taxon>
        <taxon>environmental samples</taxon>
    </lineage>
</organism>
<protein>
    <recommendedName>
        <fullName evidence="3">beta-lactamase</fullName>
        <ecNumber evidence="3">3.5.2.6</ecNumber>
    </recommendedName>
</protein>
<dbReference type="InterPro" id="IPR040239">
    <property type="entry name" value="HcpB-like"/>
</dbReference>
<dbReference type="SMART" id="SM00671">
    <property type="entry name" value="SEL1"/>
    <property type="match status" value="4"/>
</dbReference>
<dbReference type="SUPFAM" id="SSF81901">
    <property type="entry name" value="HCP-like"/>
    <property type="match status" value="1"/>
</dbReference>
<dbReference type="PANTHER" id="PTHR13891">
    <property type="entry name" value="CYTOCHROME C OXIDASE ASSEMBLY FACTOR 7"/>
    <property type="match status" value="1"/>
</dbReference>
<evidence type="ECO:0000256" key="5">
    <source>
        <dbReference type="ARBA" id="ARBA00022801"/>
    </source>
</evidence>
<dbReference type="Gene3D" id="1.25.40.10">
    <property type="entry name" value="Tetratricopeptide repeat domain"/>
    <property type="match status" value="1"/>
</dbReference>
<keyword evidence="8" id="KW-0046">Antibiotic resistance</keyword>
<keyword evidence="6" id="KW-0802">TPR repeat</keyword>
<sequence>MMNKILLMVFALLNFMYEDSQLQDWSGARVDEVYSSKEDIYKMACERDNEEACFSIGLINLQNYAQDNKDKTSLKNSIYYLDKACKQNHEQSCMALGLLHVSASFENRDEKIGIYYLDRSCNLGNAMSCLAISKYYEDEKSFDIKKSIHYLDLACSRKNNEACSYAGILYHDGRKVEVDYKKATFYYEKSIALDPSISSNYLNIFEINLVENKPFNQKMEKLFFKRFMKDRQSMMFYDMLKILQNAKMHKKYNLILWDKKYKNMDLNDWDFGTIDKWIESTKDNNVKNELSKIVNKFKKHQISNQ</sequence>